<evidence type="ECO:0000256" key="1">
    <source>
        <dbReference type="SAM" id="MobiDB-lite"/>
    </source>
</evidence>
<dbReference type="AlphaFoldDB" id="J9FP56"/>
<feature type="region of interest" description="Disordered" evidence="1">
    <location>
        <begin position="12"/>
        <end position="44"/>
    </location>
</feature>
<evidence type="ECO:0000313" key="2">
    <source>
        <dbReference type="EMBL" id="EJW96716.1"/>
    </source>
</evidence>
<dbReference type="EMBL" id="AMCI01005145">
    <property type="protein sequence ID" value="EJW96716.1"/>
    <property type="molecule type" value="Genomic_DNA"/>
</dbReference>
<organism evidence="2">
    <name type="scientific">gut metagenome</name>
    <dbReference type="NCBI Taxonomy" id="749906"/>
    <lineage>
        <taxon>unclassified sequences</taxon>
        <taxon>metagenomes</taxon>
        <taxon>organismal metagenomes</taxon>
    </lineage>
</organism>
<proteinExistence type="predicted"/>
<gene>
    <name evidence="2" type="ORF">EVA_15178</name>
</gene>
<comment type="caution">
    <text evidence="2">The sequence shown here is derived from an EMBL/GenBank/DDBJ whole genome shotgun (WGS) entry which is preliminary data.</text>
</comment>
<sequence>MCRSLYTCRRRHRKAHASKLCDPEVNRQGKSSNLLHGSGRGISP</sequence>
<accession>J9FP56</accession>
<name>J9FP56_9ZZZZ</name>
<protein>
    <submittedName>
        <fullName evidence="2">Uncharacterized protein</fullName>
    </submittedName>
</protein>
<reference evidence="2" key="1">
    <citation type="journal article" date="2012" name="PLoS ONE">
        <title>Gene sets for utilization of primary and secondary nutrition supplies in the distal gut of endangered iberian lynx.</title>
        <authorList>
            <person name="Alcaide M."/>
            <person name="Messina E."/>
            <person name="Richter M."/>
            <person name="Bargiela R."/>
            <person name="Peplies J."/>
            <person name="Huws S.A."/>
            <person name="Newbold C.J."/>
            <person name="Golyshin P.N."/>
            <person name="Simon M.A."/>
            <person name="Lopez G."/>
            <person name="Yakimov M.M."/>
            <person name="Ferrer M."/>
        </authorList>
    </citation>
    <scope>NUCLEOTIDE SEQUENCE</scope>
</reference>